<dbReference type="AlphaFoldDB" id="A0AAU7U6H0"/>
<reference evidence="1" key="1">
    <citation type="submission" date="2024-06" db="EMBL/GenBank/DDBJ databases">
        <title>Draft Genome Sequence of Deinococcus sonorensis Type Strain KR-87, a Biofilm Producing Representative of the Genus Deinococcus.</title>
        <authorList>
            <person name="Boren L.S."/>
            <person name="Grosso R.A."/>
            <person name="Hugenberg-Cox A.N."/>
            <person name="Hill J.T.E."/>
            <person name="Albert C.M."/>
            <person name="Tuohy J.M."/>
        </authorList>
    </citation>
    <scope>NUCLEOTIDE SEQUENCE</scope>
    <source>
        <strain evidence="1">KR-87</strain>
        <plasmid evidence="1">pDson03</plasmid>
    </source>
</reference>
<proteinExistence type="predicted"/>
<keyword evidence="1" id="KW-0614">Plasmid</keyword>
<gene>
    <name evidence="1" type="ORF">ABOD76_04440</name>
</gene>
<sequence length="88" mass="10021">MPRYIISRTLDATPTPEEFDAGFIRAKDALQGLPGVTWVRSYYAEDESKIYCEYEAPSLEALIEHARRAHIPFDGAVVVREFLPGMFQ</sequence>
<dbReference type="Gene3D" id="3.30.70.3090">
    <property type="entry name" value="ORF SCO4226, nickel-binding ferredoxin-like monomer"/>
    <property type="match status" value="1"/>
</dbReference>
<dbReference type="InterPro" id="IPR025336">
    <property type="entry name" value="SCO4226-like"/>
</dbReference>
<dbReference type="KEGG" id="dsc:ABOD76_04440"/>
<protein>
    <submittedName>
        <fullName evidence="1">DUF4242 domain-containing protein</fullName>
    </submittedName>
</protein>
<dbReference type="EMBL" id="CP158298">
    <property type="protein sequence ID" value="XBV83943.1"/>
    <property type="molecule type" value="Genomic_DNA"/>
</dbReference>
<evidence type="ECO:0000313" key="1">
    <source>
        <dbReference type="EMBL" id="XBV83943.1"/>
    </source>
</evidence>
<dbReference type="Pfam" id="PF14026">
    <property type="entry name" value="SCO4226-like"/>
    <property type="match status" value="1"/>
</dbReference>
<organism evidence="1">
    <name type="scientific">Deinococcus sonorensis KR-87</name>
    <dbReference type="NCBI Taxonomy" id="694439"/>
    <lineage>
        <taxon>Bacteria</taxon>
        <taxon>Thermotogati</taxon>
        <taxon>Deinococcota</taxon>
        <taxon>Deinococci</taxon>
        <taxon>Deinococcales</taxon>
        <taxon>Deinococcaceae</taxon>
        <taxon>Deinococcus</taxon>
    </lineage>
</organism>
<name>A0AAU7U6H0_9DEIO</name>
<dbReference type="RefSeq" id="WP_350241830.1">
    <property type="nucleotide sequence ID" value="NZ_CP158298.1"/>
</dbReference>
<accession>A0AAU7U6H0</accession>
<geneLocation type="plasmid" evidence="1">
    <name>pDson03</name>
</geneLocation>
<dbReference type="InterPro" id="IPR042557">
    <property type="entry name" value="SCO4226"/>
</dbReference>